<feature type="binding site" evidence="14">
    <location>
        <begin position="24"/>
        <end position="31"/>
    </location>
    <ligand>
        <name>ATP</name>
        <dbReference type="ChEBI" id="CHEBI:30616"/>
    </ligand>
</feature>
<dbReference type="Gene3D" id="3.90.320.10">
    <property type="match status" value="1"/>
</dbReference>
<dbReference type="PANTHER" id="PTHR11070:SF48">
    <property type="entry name" value="ATP-DEPENDENT HELICASE_NUCLEASE SUBUNIT A"/>
    <property type="match status" value="1"/>
</dbReference>
<organism evidence="17 18">
    <name type="scientific">Kineothrix sedimenti</name>
    <dbReference type="NCBI Taxonomy" id="3123317"/>
    <lineage>
        <taxon>Bacteria</taxon>
        <taxon>Bacillati</taxon>
        <taxon>Bacillota</taxon>
        <taxon>Clostridia</taxon>
        <taxon>Lachnospirales</taxon>
        <taxon>Lachnospiraceae</taxon>
        <taxon>Kineothrix</taxon>
    </lineage>
</organism>
<dbReference type="Pfam" id="PF00580">
    <property type="entry name" value="UvrD-helicase"/>
    <property type="match status" value="1"/>
</dbReference>
<evidence type="ECO:0000256" key="9">
    <source>
        <dbReference type="ARBA" id="ARBA00023204"/>
    </source>
</evidence>
<comment type="cofactor">
    <cofactor evidence="13">
        <name>Mg(2+)</name>
        <dbReference type="ChEBI" id="CHEBI:18420"/>
    </cofactor>
</comment>
<dbReference type="EC" id="5.6.2.4" evidence="13"/>
<keyword evidence="1 13" id="KW-0540">Nuclease</keyword>
<evidence type="ECO:0000259" key="16">
    <source>
        <dbReference type="PROSITE" id="PS51217"/>
    </source>
</evidence>
<keyword evidence="8 13" id="KW-0238">DNA-binding</keyword>
<dbReference type="InterPro" id="IPR014152">
    <property type="entry name" value="AddA"/>
</dbReference>
<comment type="catalytic activity">
    <reaction evidence="11 13">
        <text>Couples ATP hydrolysis with the unwinding of duplex DNA by translocating in the 3'-5' direction.</text>
        <dbReference type="EC" id="5.6.2.4"/>
    </reaction>
</comment>
<evidence type="ECO:0000256" key="5">
    <source>
        <dbReference type="ARBA" id="ARBA00022806"/>
    </source>
</evidence>
<keyword evidence="2 13" id="KW-0547">Nucleotide-binding</keyword>
<evidence type="ECO:0000256" key="2">
    <source>
        <dbReference type="ARBA" id="ARBA00022741"/>
    </source>
</evidence>
<dbReference type="SUPFAM" id="SSF52540">
    <property type="entry name" value="P-loop containing nucleoside triphosphate hydrolases"/>
    <property type="match status" value="1"/>
</dbReference>
<evidence type="ECO:0000313" key="18">
    <source>
        <dbReference type="Proteomes" id="UP001451571"/>
    </source>
</evidence>
<evidence type="ECO:0000256" key="1">
    <source>
        <dbReference type="ARBA" id="ARBA00022722"/>
    </source>
</evidence>
<evidence type="ECO:0000256" key="6">
    <source>
        <dbReference type="ARBA" id="ARBA00022839"/>
    </source>
</evidence>
<keyword evidence="4 13" id="KW-0378">Hydrolase</keyword>
<evidence type="ECO:0000256" key="13">
    <source>
        <dbReference type="HAMAP-Rule" id="MF_01451"/>
    </source>
</evidence>
<dbReference type="InterPro" id="IPR014016">
    <property type="entry name" value="UvrD-like_ATP-bd"/>
</dbReference>
<evidence type="ECO:0000259" key="15">
    <source>
        <dbReference type="PROSITE" id="PS51198"/>
    </source>
</evidence>
<evidence type="ECO:0000256" key="7">
    <source>
        <dbReference type="ARBA" id="ARBA00022840"/>
    </source>
</evidence>
<dbReference type="RefSeq" id="WP_342756913.1">
    <property type="nucleotide sequence ID" value="NZ_CP146256.1"/>
</dbReference>
<dbReference type="NCBIfam" id="TIGR02785">
    <property type="entry name" value="addA_Gpos"/>
    <property type="match status" value="1"/>
</dbReference>
<comment type="similarity">
    <text evidence="13">Belongs to the helicase family. AddA subfamily.</text>
</comment>
<dbReference type="InterPro" id="IPR027417">
    <property type="entry name" value="P-loop_NTPase"/>
</dbReference>
<keyword evidence="18" id="KW-1185">Reference proteome</keyword>
<sequence length="1235" mass="141729">MSVTYTKEQQEVIDTHGCNILVSAAAGSGKTAVLVERIVEMISDETKPVDIDRLLVVTFTNAAAAEMRERIGNAIAARLEAEPRNEHLQKQAALVHNAQITTIDSFCMFVIRNNFNDIGLDPGFRVADEGELKLLKKDVMAELLEQKFEKGDASFLHCVEYFSTGNHDRAIEEHILKLYQFAESYPWPEEWLLERKGDYEIGSLEELEEKGEGSWIDFCMEQIRSLTQDCVRKIEECILICEQPDGPYMYGEVLEREKQRLERLTLLTRYSEGYELFGGMVFDRLPSRKDDSVSGAKREIVQGIRKEIKEIWKDLCAKYFPVQPETVLKYMKGSSEAVVALVDLTLEYKEALDKKKRESNIIDFSDMEHLALSILIKRKDNGAAEITKTALDYRAFFTEILIDEYQDSNLVQELLLESVSGESERVFNRFMVGDVKQSIYKFRLARPEIFMKKYNDYKAGSDTERRIDLHKNFRSRREILDSVNYIFAQIMGKRLGGVEYDDKAALYPGAVYPDVEQDEEGISQNCTELLLIKKQESEAGKMSVRQREAYAVAKRIKELVGRFPVMDKESGTLRPARYQDIVILLRTNAGWDEDFKSVLKEEGIPSHVASKTGYFAAKEIQTLLQVLRILDNPWQDIPLFGVLKSYFGNFEEEEIAKIRAAFSDKKKKLYFCLKEFESEDAVLGEKVRSFLEFLEEYRDKTVYMPIHELMRDIAIETGYLHYVTALPGGEQRKANVETLLERASAFERTSYYGLFHFIRYMEQLEKYDVDYGEANILDENADVVRIMSIHKSKGLEFPICFVPGLAKRFNMMDTNGKMIADMDMGIGADYVDVESRLQSRTLRKNVIAEKMRLDNLGEELRVLYVALTRAREKLIMTGVVDKMESKLNALVPMRISKEPKLFYSELAGAGSYLDFILPAIVRHSAFDSIWKEFGYENITDISDVSRASARAELYAGDAQIRVRIIGDEELAEAEIKEQIQAEGARRRLYLSDRQLPVDEKLMTHMSEIFGYTYEHENLKDLYTKTTVSELKKEGQEEETDFAFHLYEEEQVIPYIPRFMQEEEALGGAGRGSAFHKVMELMDFAGGEGKISVEEQIEEMQRQGLLSKDYAAAVSVTAIEDFMNTGLAVRMAEAEKHGCLYREQPFVLGLPASELNEKFPSEELVLIQGIIDVYFEEDGDLVVADYKTDKVNVPGELVKRYEKQLDYYAKALEQLTGKRVKEKIIYSFGLRKEIMI</sequence>
<name>A0ABZ3EUU9_9FIRM</name>
<proteinExistence type="inferred from homology"/>
<accession>A0ABZ3EUU9</accession>
<dbReference type="Proteomes" id="UP001451571">
    <property type="component" value="Chromosome"/>
</dbReference>
<dbReference type="Pfam" id="PF12705">
    <property type="entry name" value="PDDEXK_1"/>
    <property type="match status" value="1"/>
</dbReference>
<comment type="catalytic activity">
    <reaction evidence="12 13">
        <text>ATP + H2O = ADP + phosphate + H(+)</text>
        <dbReference type="Rhea" id="RHEA:13065"/>
        <dbReference type="ChEBI" id="CHEBI:15377"/>
        <dbReference type="ChEBI" id="CHEBI:15378"/>
        <dbReference type="ChEBI" id="CHEBI:30616"/>
        <dbReference type="ChEBI" id="CHEBI:43474"/>
        <dbReference type="ChEBI" id="CHEBI:456216"/>
        <dbReference type="EC" id="5.6.2.4"/>
    </reaction>
</comment>
<comment type="function">
    <text evidence="13">The heterodimer acts as both an ATP-dependent DNA helicase and an ATP-dependent, dual-direction single-stranded exonuclease. Recognizes the chi site generating a DNA molecule suitable for the initiation of homologous recombination. The AddA nuclease domain is required for chi fragment generation; this subunit has the helicase and 3' -&gt; 5' nuclease activities.</text>
</comment>
<keyword evidence="5 13" id="KW-0347">Helicase</keyword>
<reference evidence="17 18" key="1">
    <citation type="submission" date="2024-02" db="EMBL/GenBank/DDBJ databases">
        <title>Bacterial strain from lacustrine sediment.</title>
        <authorList>
            <person name="Petit C."/>
            <person name="Fadhlaoui K."/>
        </authorList>
    </citation>
    <scope>NUCLEOTIDE SEQUENCE [LARGE SCALE GENOMIC DNA]</scope>
    <source>
        <strain evidence="17 18">IPX-CK</strain>
    </source>
</reference>
<feature type="domain" description="UvrD-like helicase ATP-binding" evidence="15">
    <location>
        <begin position="3"/>
        <end position="476"/>
    </location>
</feature>
<evidence type="ECO:0000256" key="3">
    <source>
        <dbReference type="ARBA" id="ARBA00022763"/>
    </source>
</evidence>
<evidence type="ECO:0000256" key="4">
    <source>
        <dbReference type="ARBA" id="ARBA00022801"/>
    </source>
</evidence>
<dbReference type="InterPro" id="IPR011335">
    <property type="entry name" value="Restrct_endonuc-II-like"/>
</dbReference>
<gene>
    <name evidence="13 17" type="primary">addA</name>
    <name evidence="17" type="ORF">V6984_17630</name>
</gene>
<keyword evidence="7 13" id="KW-0067">ATP-binding</keyword>
<keyword evidence="9 13" id="KW-0234">DNA repair</keyword>
<dbReference type="SUPFAM" id="SSF52980">
    <property type="entry name" value="Restriction endonuclease-like"/>
    <property type="match status" value="1"/>
</dbReference>
<comment type="subunit">
    <text evidence="13">Heterodimer of AddA and AddB/RexB.</text>
</comment>
<evidence type="ECO:0000256" key="11">
    <source>
        <dbReference type="ARBA" id="ARBA00034617"/>
    </source>
</evidence>
<keyword evidence="6 13" id="KW-0269">Exonuclease</keyword>
<dbReference type="EMBL" id="CP146256">
    <property type="protein sequence ID" value="XAH73305.1"/>
    <property type="molecule type" value="Genomic_DNA"/>
</dbReference>
<dbReference type="PANTHER" id="PTHR11070">
    <property type="entry name" value="UVRD / RECB / PCRA DNA HELICASE FAMILY MEMBER"/>
    <property type="match status" value="1"/>
</dbReference>
<dbReference type="GO" id="GO:0004386">
    <property type="term" value="F:helicase activity"/>
    <property type="evidence" value="ECO:0007669"/>
    <property type="project" value="UniProtKB-KW"/>
</dbReference>
<dbReference type="Pfam" id="PF13361">
    <property type="entry name" value="UvrD_C"/>
    <property type="match status" value="1"/>
</dbReference>
<dbReference type="EC" id="3.1.-.-" evidence="13"/>
<keyword evidence="10 13" id="KW-0413">Isomerase</keyword>
<evidence type="ECO:0000313" key="17">
    <source>
        <dbReference type="EMBL" id="XAH73305.1"/>
    </source>
</evidence>
<evidence type="ECO:0000256" key="14">
    <source>
        <dbReference type="PROSITE-ProRule" id="PRU00560"/>
    </source>
</evidence>
<dbReference type="InterPro" id="IPR000212">
    <property type="entry name" value="DNA_helicase_UvrD/REP"/>
</dbReference>
<dbReference type="InterPro" id="IPR014017">
    <property type="entry name" value="DNA_helicase_UvrD-like_C"/>
</dbReference>
<dbReference type="InterPro" id="IPR011604">
    <property type="entry name" value="PDDEXK-like_dom_sf"/>
</dbReference>
<feature type="domain" description="UvrD-like helicase C-terminal" evidence="16">
    <location>
        <begin position="477"/>
        <end position="794"/>
    </location>
</feature>
<dbReference type="InterPro" id="IPR038726">
    <property type="entry name" value="PDDEXK_AddAB-type"/>
</dbReference>
<keyword evidence="3 13" id="KW-0227">DNA damage</keyword>
<dbReference type="PROSITE" id="PS51217">
    <property type="entry name" value="UVRD_HELICASE_CTER"/>
    <property type="match status" value="1"/>
</dbReference>
<evidence type="ECO:0000256" key="8">
    <source>
        <dbReference type="ARBA" id="ARBA00023125"/>
    </source>
</evidence>
<dbReference type="PROSITE" id="PS51198">
    <property type="entry name" value="UVRD_HELICASE_ATP_BIND"/>
    <property type="match status" value="1"/>
</dbReference>
<evidence type="ECO:0000256" key="10">
    <source>
        <dbReference type="ARBA" id="ARBA00023235"/>
    </source>
</evidence>
<dbReference type="HAMAP" id="MF_01451">
    <property type="entry name" value="AddA"/>
    <property type="match status" value="1"/>
</dbReference>
<evidence type="ECO:0000256" key="12">
    <source>
        <dbReference type="ARBA" id="ARBA00048988"/>
    </source>
</evidence>
<dbReference type="Gene3D" id="3.40.50.300">
    <property type="entry name" value="P-loop containing nucleotide triphosphate hydrolases"/>
    <property type="match status" value="4"/>
</dbReference>
<protein>
    <recommendedName>
        <fullName evidence="13">ATP-dependent helicase/nuclease subunit A</fullName>
        <ecNumber evidence="13">3.1.-.-</ecNumber>
        <ecNumber evidence="13">5.6.2.4</ecNumber>
    </recommendedName>
    <alternativeName>
        <fullName evidence="13">ATP-dependent helicase/nuclease AddA</fullName>
    </alternativeName>
    <alternativeName>
        <fullName evidence="13">DNA 3'-5' helicase AddA</fullName>
    </alternativeName>
</protein>